<dbReference type="Proteomes" id="UP000003639">
    <property type="component" value="Unassembled WGS sequence"/>
</dbReference>
<keyword evidence="2" id="KW-1185">Reference proteome</keyword>
<sequence length="305" mass="35067">MAGETDMFGYIRPCREELKVRELEDYQAIYCGLCQVMGKRCGFTARMLLNYDFTFLAMLLSQPETRPSTCMCRCPAKLFLRKKCSCVSSPWLEAAADESVILSYWKVRDSIEDGGFWERLGARILSLLLRRGYRRAAAARPEFEREVRFQLEKLRQLEEERTPSLDRTADTFARILQAAAPKTGDETENRALEQLLYHVGRWIYLVDAWDDLQEDVAAGRYNPIHARFGGREEEERDYLRTTLLHSRNLALSAFALLKRGCWEPVLGNILCVGMPMVEELVFRGCWKQMKRQAILGVGAGGARKK</sequence>
<name>A6NUR8_9FIRM</name>
<proteinExistence type="predicted"/>
<accession>A6NUR8</accession>
<evidence type="ECO:0000313" key="2">
    <source>
        <dbReference type="Proteomes" id="UP000003639"/>
    </source>
</evidence>
<dbReference type="Pfam" id="PF18937">
    <property type="entry name" value="DUF5685"/>
    <property type="match status" value="1"/>
</dbReference>
<gene>
    <name evidence="1" type="ORF">BACCAP_01952</name>
</gene>
<dbReference type="EMBL" id="AAXG02000012">
    <property type="protein sequence ID" value="EDN00119.1"/>
    <property type="molecule type" value="Genomic_DNA"/>
</dbReference>
<dbReference type="AlphaFoldDB" id="A6NUR8"/>
<reference evidence="1 2" key="1">
    <citation type="submission" date="2007-04" db="EMBL/GenBank/DDBJ databases">
        <authorList>
            <person name="Fulton L."/>
            <person name="Clifton S."/>
            <person name="Fulton B."/>
            <person name="Xu J."/>
            <person name="Minx P."/>
            <person name="Pepin K.H."/>
            <person name="Johnson M."/>
            <person name="Thiruvilangam P."/>
            <person name="Bhonagiri V."/>
            <person name="Nash W.E."/>
            <person name="Mardis E.R."/>
            <person name="Wilson R.K."/>
        </authorList>
    </citation>
    <scope>NUCLEOTIDE SEQUENCE [LARGE SCALE GENOMIC DNA]</scope>
    <source>
        <strain evidence="1 2">ATCC 29799</strain>
    </source>
</reference>
<dbReference type="eggNOG" id="ENOG502Z8PZ">
    <property type="taxonomic scope" value="Bacteria"/>
</dbReference>
<comment type="caution">
    <text evidence="1">The sequence shown here is derived from an EMBL/GenBank/DDBJ whole genome shotgun (WGS) entry which is preliminary data.</text>
</comment>
<reference evidence="1 2" key="2">
    <citation type="submission" date="2007-06" db="EMBL/GenBank/DDBJ databases">
        <title>Draft genome sequence of Pseudoflavonifractor capillosus ATCC 29799.</title>
        <authorList>
            <person name="Sudarsanam P."/>
            <person name="Ley R."/>
            <person name="Guruge J."/>
            <person name="Turnbaugh P.J."/>
            <person name="Mahowald M."/>
            <person name="Liep D."/>
            <person name="Gordon J."/>
        </authorList>
    </citation>
    <scope>NUCLEOTIDE SEQUENCE [LARGE SCALE GENOMIC DNA]</scope>
    <source>
        <strain evidence="1 2">ATCC 29799</strain>
    </source>
</reference>
<dbReference type="InterPro" id="IPR043740">
    <property type="entry name" value="DUF5685"/>
</dbReference>
<organism evidence="1 2">
    <name type="scientific">Pseudoflavonifractor capillosus ATCC 29799</name>
    <dbReference type="NCBI Taxonomy" id="411467"/>
    <lineage>
        <taxon>Bacteria</taxon>
        <taxon>Bacillati</taxon>
        <taxon>Bacillota</taxon>
        <taxon>Clostridia</taxon>
        <taxon>Eubacteriales</taxon>
        <taxon>Oscillospiraceae</taxon>
        <taxon>Pseudoflavonifractor</taxon>
    </lineage>
</organism>
<dbReference type="STRING" id="411467.BACCAP_01952"/>
<evidence type="ECO:0000313" key="1">
    <source>
        <dbReference type="EMBL" id="EDN00119.1"/>
    </source>
</evidence>
<protein>
    <submittedName>
        <fullName evidence="1">Uncharacterized protein</fullName>
    </submittedName>
</protein>